<accession>A0A1Q5UH35</accession>
<protein>
    <submittedName>
        <fullName evidence="2">Uncharacterized protein</fullName>
    </submittedName>
</protein>
<dbReference type="AlphaFoldDB" id="A0A1Q5UH35"/>
<feature type="region of interest" description="Disordered" evidence="1">
    <location>
        <begin position="1"/>
        <end position="50"/>
    </location>
</feature>
<evidence type="ECO:0000313" key="2">
    <source>
        <dbReference type="EMBL" id="OKP11772.1"/>
    </source>
</evidence>
<organism evidence="2 3">
    <name type="scientific">Penicillium subrubescens</name>
    <dbReference type="NCBI Taxonomy" id="1316194"/>
    <lineage>
        <taxon>Eukaryota</taxon>
        <taxon>Fungi</taxon>
        <taxon>Dikarya</taxon>
        <taxon>Ascomycota</taxon>
        <taxon>Pezizomycotina</taxon>
        <taxon>Eurotiomycetes</taxon>
        <taxon>Eurotiomycetidae</taxon>
        <taxon>Eurotiales</taxon>
        <taxon>Aspergillaceae</taxon>
        <taxon>Penicillium</taxon>
    </lineage>
</organism>
<gene>
    <name evidence="2" type="ORF">PENSUB_2638</name>
</gene>
<reference evidence="2 3" key="1">
    <citation type="submission" date="2016-10" db="EMBL/GenBank/DDBJ databases">
        <title>Genome sequence of the ascomycete fungus Penicillium subrubescens.</title>
        <authorList>
            <person name="De Vries R.P."/>
            <person name="Peng M."/>
            <person name="Dilokpimol A."/>
            <person name="Hilden K."/>
            <person name="Makela M.R."/>
            <person name="Grigoriev I."/>
            <person name="Riley R."/>
            <person name="Granchi Z."/>
        </authorList>
    </citation>
    <scope>NUCLEOTIDE SEQUENCE [LARGE SCALE GENOMIC DNA]</scope>
    <source>
        <strain evidence="2 3">CBS 132785</strain>
    </source>
</reference>
<dbReference type="Proteomes" id="UP000186955">
    <property type="component" value="Unassembled WGS sequence"/>
</dbReference>
<feature type="compositionally biased region" description="Polar residues" evidence="1">
    <location>
        <begin position="13"/>
        <end position="50"/>
    </location>
</feature>
<evidence type="ECO:0000256" key="1">
    <source>
        <dbReference type="SAM" id="MobiDB-lite"/>
    </source>
</evidence>
<sequence>MRLGKQALENIQRPATQGQSRSQPPTSQLNGVLGTRSSLPQSPILSNVNDSTLRTDTSYFDNPNASEGSLNTLEDPLSGTSFWSGVDHLFENRDLSTLGEDSLETIFENFLDANFPTCLGDQSLGGYTISS</sequence>
<proteinExistence type="predicted"/>
<dbReference type="EMBL" id="MNBE01000273">
    <property type="protein sequence ID" value="OKP11772.1"/>
    <property type="molecule type" value="Genomic_DNA"/>
</dbReference>
<evidence type="ECO:0000313" key="3">
    <source>
        <dbReference type="Proteomes" id="UP000186955"/>
    </source>
</evidence>
<comment type="caution">
    <text evidence="2">The sequence shown here is derived from an EMBL/GenBank/DDBJ whole genome shotgun (WGS) entry which is preliminary data.</text>
</comment>
<name>A0A1Q5UH35_9EURO</name>
<keyword evidence="3" id="KW-1185">Reference proteome</keyword>